<reference evidence="2 3" key="1">
    <citation type="submission" date="2015-09" db="EMBL/GenBank/DDBJ databases">
        <authorList>
            <person name="Jackson K.R."/>
            <person name="Lunt B.L."/>
            <person name="Fisher J.N.B."/>
            <person name="Gardner A.V."/>
            <person name="Bailey M.E."/>
            <person name="Deus L.M."/>
            <person name="Earl A.S."/>
            <person name="Gibby P.D."/>
            <person name="Hartmann K.A."/>
            <person name="Liu J.E."/>
            <person name="Manci A.M."/>
            <person name="Nielsen D.A."/>
            <person name="Solomon M.B."/>
            <person name="Breakwell D.P."/>
            <person name="Burnett S.H."/>
            <person name="Grose J.H."/>
        </authorList>
    </citation>
    <scope>NUCLEOTIDE SEQUENCE [LARGE SCALE GENOMIC DNA]</scope>
    <source>
        <strain evidence="2 3">CECT 7799</strain>
    </source>
</reference>
<dbReference type="PRINTS" id="PR00412">
    <property type="entry name" value="EPOXHYDRLASE"/>
</dbReference>
<protein>
    <submittedName>
        <fullName evidence="2">Tropinesterase</fullName>
        <ecNumber evidence="2">3.1.1.10</ecNumber>
    </submittedName>
</protein>
<gene>
    <name evidence="2" type="ORF">JSE7799_02621</name>
</gene>
<dbReference type="Proteomes" id="UP000049455">
    <property type="component" value="Unassembled WGS sequence"/>
</dbReference>
<evidence type="ECO:0000259" key="1">
    <source>
        <dbReference type="Pfam" id="PF12697"/>
    </source>
</evidence>
<dbReference type="EC" id="3.1.1.10" evidence="2"/>
<evidence type="ECO:0000313" key="2">
    <source>
        <dbReference type="EMBL" id="CUH39893.1"/>
    </source>
</evidence>
<sequence length="238" mass="25547">MTKPVLVLIHGGGTDARCWGAVRPLLEDRFRILAPDLPGHGDAPAPPEASVEALAAPITDRIAREVPGPYALLGHSLGGMVAMRIAADGPRPDRLILADTFDKPASGLQAWGRIMGMGLAARLLGRRRATEYLIEAQGLGAGGFDADLRASMLHEGAMPLHAMMRAVRRFDGRPLLDRLDMPTLLLMAGGNPATEPAGRRMEARLPDARRVMMPEVGHMQMRDDPEGFAREVIGFLGG</sequence>
<keyword evidence="3" id="KW-1185">Reference proteome</keyword>
<name>A0A0M7BDB7_9RHOB</name>
<dbReference type="InterPro" id="IPR029058">
    <property type="entry name" value="AB_hydrolase_fold"/>
</dbReference>
<proteinExistence type="predicted"/>
<feature type="domain" description="AB hydrolase-1" evidence="1">
    <location>
        <begin position="6"/>
        <end position="230"/>
    </location>
</feature>
<dbReference type="PANTHER" id="PTHR43798:SF33">
    <property type="entry name" value="HYDROLASE, PUTATIVE (AFU_ORTHOLOGUE AFUA_2G14860)-RELATED"/>
    <property type="match status" value="1"/>
</dbReference>
<dbReference type="Pfam" id="PF12697">
    <property type="entry name" value="Abhydrolase_6"/>
    <property type="match status" value="1"/>
</dbReference>
<dbReference type="GO" id="GO:0016020">
    <property type="term" value="C:membrane"/>
    <property type="evidence" value="ECO:0007669"/>
    <property type="project" value="TreeGrafter"/>
</dbReference>
<dbReference type="PANTHER" id="PTHR43798">
    <property type="entry name" value="MONOACYLGLYCEROL LIPASE"/>
    <property type="match status" value="1"/>
</dbReference>
<dbReference type="SUPFAM" id="SSF53474">
    <property type="entry name" value="alpha/beta-Hydrolases"/>
    <property type="match status" value="1"/>
</dbReference>
<dbReference type="STRING" id="313367.JSE7799_02621"/>
<dbReference type="RefSeq" id="WP_055664027.1">
    <property type="nucleotide sequence ID" value="NZ_CYPR01000173.1"/>
</dbReference>
<dbReference type="InterPro" id="IPR050266">
    <property type="entry name" value="AB_hydrolase_sf"/>
</dbReference>
<dbReference type="GO" id="GO:0050357">
    <property type="term" value="F:tropinesterase activity"/>
    <property type="evidence" value="ECO:0007669"/>
    <property type="project" value="UniProtKB-EC"/>
</dbReference>
<accession>A0A0M7BDB7</accession>
<dbReference type="InterPro" id="IPR000073">
    <property type="entry name" value="AB_hydrolase_1"/>
</dbReference>
<dbReference type="Gene3D" id="3.40.50.1820">
    <property type="entry name" value="alpha/beta hydrolase"/>
    <property type="match status" value="1"/>
</dbReference>
<dbReference type="InterPro" id="IPR000639">
    <property type="entry name" value="Epox_hydrolase-like"/>
</dbReference>
<dbReference type="EMBL" id="CYPR01000173">
    <property type="protein sequence ID" value="CUH39893.1"/>
    <property type="molecule type" value="Genomic_DNA"/>
</dbReference>
<dbReference type="AlphaFoldDB" id="A0A0M7BDB7"/>
<organism evidence="2 3">
    <name type="scientific">Jannaschia seosinensis</name>
    <dbReference type="NCBI Taxonomy" id="313367"/>
    <lineage>
        <taxon>Bacteria</taxon>
        <taxon>Pseudomonadati</taxon>
        <taxon>Pseudomonadota</taxon>
        <taxon>Alphaproteobacteria</taxon>
        <taxon>Rhodobacterales</taxon>
        <taxon>Roseobacteraceae</taxon>
        <taxon>Jannaschia</taxon>
    </lineage>
</organism>
<evidence type="ECO:0000313" key="3">
    <source>
        <dbReference type="Proteomes" id="UP000049455"/>
    </source>
</evidence>
<keyword evidence="2" id="KW-0378">Hydrolase</keyword>
<dbReference type="PRINTS" id="PR00111">
    <property type="entry name" value="ABHYDROLASE"/>
</dbReference>